<dbReference type="Proteomes" id="UP000465263">
    <property type="component" value="Unassembled WGS sequence"/>
</dbReference>
<dbReference type="GO" id="GO:0005737">
    <property type="term" value="C:cytoplasm"/>
    <property type="evidence" value="ECO:0007669"/>
    <property type="project" value="TreeGrafter"/>
</dbReference>
<evidence type="ECO:0000256" key="8">
    <source>
        <dbReference type="ARBA" id="ARBA00022679"/>
    </source>
</evidence>
<evidence type="ECO:0000256" key="4">
    <source>
        <dbReference type="ARBA" id="ARBA00011233"/>
    </source>
</evidence>
<evidence type="ECO:0000256" key="10">
    <source>
        <dbReference type="PIRNR" id="PIRNR000477"/>
    </source>
</evidence>
<evidence type="ECO:0000256" key="3">
    <source>
        <dbReference type="ARBA" id="ARBA00006751"/>
    </source>
</evidence>
<dbReference type="InterPro" id="IPR035994">
    <property type="entry name" value="Nucleoside_phosphorylase_sf"/>
</dbReference>
<evidence type="ECO:0000313" key="14">
    <source>
        <dbReference type="Proteomes" id="UP000465263"/>
    </source>
</evidence>
<evidence type="ECO:0000256" key="7">
    <source>
        <dbReference type="ARBA" id="ARBA00022676"/>
    </source>
</evidence>
<dbReference type="SUPFAM" id="SSF53167">
    <property type="entry name" value="Purine and uridine phosphorylases"/>
    <property type="match status" value="1"/>
</dbReference>
<name>A0A7I9XFC5_9MYCO</name>
<dbReference type="NCBIfam" id="TIGR01697">
    <property type="entry name" value="PNPH-PUNA-XAPA"/>
    <property type="match status" value="1"/>
</dbReference>
<keyword evidence="8 10" id="KW-0808">Transferase</keyword>
<comment type="catalytic activity">
    <reaction evidence="9">
        <text>a purine 2'-deoxy-D-ribonucleoside + phosphate = a purine nucleobase + 2-deoxy-alpha-D-ribose 1-phosphate</text>
        <dbReference type="Rhea" id="RHEA:36431"/>
        <dbReference type="ChEBI" id="CHEBI:26386"/>
        <dbReference type="ChEBI" id="CHEBI:43474"/>
        <dbReference type="ChEBI" id="CHEBI:57259"/>
        <dbReference type="ChEBI" id="CHEBI:142361"/>
        <dbReference type="EC" id="2.4.2.1"/>
    </reaction>
</comment>
<dbReference type="PANTHER" id="PTHR11904:SF9">
    <property type="entry name" value="PURINE NUCLEOSIDE PHOSPHORYLASE-RELATED"/>
    <property type="match status" value="1"/>
</dbReference>
<dbReference type="EMBL" id="BLKV01000001">
    <property type="protein sequence ID" value="GFG68458.1"/>
    <property type="molecule type" value="Genomic_DNA"/>
</dbReference>
<dbReference type="RefSeq" id="WP_085087660.1">
    <property type="nucleotide sequence ID" value="NZ_BLKV01000001.1"/>
</dbReference>
<evidence type="ECO:0000256" key="5">
    <source>
        <dbReference type="ARBA" id="ARBA00011886"/>
    </source>
</evidence>
<dbReference type="InterPro" id="IPR000845">
    <property type="entry name" value="Nucleoside_phosphorylase_d"/>
</dbReference>
<evidence type="ECO:0000256" key="9">
    <source>
        <dbReference type="ARBA" id="ARBA00048556"/>
    </source>
</evidence>
<comment type="caution">
    <text evidence="13">The sequence shown here is derived from an EMBL/GenBank/DDBJ whole genome shotgun (WGS) entry which is preliminary data.</text>
</comment>
<feature type="domain" description="Nucleoside phosphorylase" evidence="12">
    <location>
        <begin position="24"/>
        <end position="259"/>
    </location>
</feature>
<accession>A0A7I9XFC5</accession>
<dbReference type="NCBIfam" id="TIGR01698">
    <property type="entry name" value="PUNP"/>
    <property type="match status" value="1"/>
</dbReference>
<dbReference type="EC" id="2.4.2.1" evidence="5 10"/>
<dbReference type="PANTHER" id="PTHR11904">
    <property type="entry name" value="METHYLTHIOADENOSINE/PURINE NUCLEOSIDE PHOSPHORYLASE"/>
    <property type="match status" value="1"/>
</dbReference>
<dbReference type="CDD" id="cd09009">
    <property type="entry name" value="PNP-EcPNPII_like"/>
    <property type="match status" value="1"/>
</dbReference>
<dbReference type="InterPro" id="IPR018099">
    <property type="entry name" value="Purine_phosphorylase-2_CS"/>
</dbReference>
<gene>
    <name evidence="13" type="primary">punA</name>
    <name evidence="13" type="ORF">MSEN_01780</name>
</gene>
<organism evidence="13 14">
    <name type="scientific">Mycolicibacter senuensis</name>
    <dbReference type="NCBI Taxonomy" id="386913"/>
    <lineage>
        <taxon>Bacteria</taxon>
        <taxon>Bacillati</taxon>
        <taxon>Actinomycetota</taxon>
        <taxon>Actinomycetes</taxon>
        <taxon>Mycobacteriales</taxon>
        <taxon>Mycobacteriaceae</taxon>
        <taxon>Mycolicibacter</taxon>
    </lineage>
</organism>
<sequence length="262" mass="26621">MTVPLATQAAAVVARRTGVDSHDVAIVLGSGWAPAVAALGTPTAALPMADLPGFSAPTAAGHLGELVSIPIGTHQVLVLVGRIHAYEGHPLADVVRPVRTAVAAGANTVVLTNAAGGLREQFEVGQPVLISDHLNMTGRSPLEGAHFVDMVDAYTPALRALARQVDPTLAEGVYAGMAGPQYETPAEIRMLRALGADLVGMSTVHEAIAARAAGAQVLGLSLVTNLAAGITGEPLSHAEVLAAGRQSAARMGTLLADVISRL</sequence>
<evidence type="ECO:0000256" key="2">
    <source>
        <dbReference type="ARBA" id="ARBA00005058"/>
    </source>
</evidence>
<evidence type="ECO:0000256" key="1">
    <source>
        <dbReference type="ARBA" id="ARBA00002678"/>
    </source>
</evidence>
<proteinExistence type="inferred from homology"/>
<dbReference type="Gene3D" id="3.40.50.1580">
    <property type="entry name" value="Nucleoside phosphorylase domain"/>
    <property type="match status" value="1"/>
</dbReference>
<feature type="binding site" evidence="11">
    <location>
        <position position="114"/>
    </location>
    <ligand>
        <name>phosphate</name>
        <dbReference type="ChEBI" id="CHEBI:43474"/>
    </ligand>
</feature>
<evidence type="ECO:0000256" key="11">
    <source>
        <dbReference type="PIRSR" id="PIRSR000477-2"/>
    </source>
</evidence>
<dbReference type="InterPro" id="IPR011269">
    <property type="entry name" value="PUNP"/>
</dbReference>
<reference evidence="13 14" key="1">
    <citation type="journal article" date="2019" name="Emerg. Microbes Infect.">
        <title>Comprehensive subspecies identification of 175 nontuberculous mycobacteria species based on 7547 genomic profiles.</title>
        <authorList>
            <person name="Matsumoto Y."/>
            <person name="Kinjo T."/>
            <person name="Motooka D."/>
            <person name="Nabeya D."/>
            <person name="Jung N."/>
            <person name="Uechi K."/>
            <person name="Horii T."/>
            <person name="Iida T."/>
            <person name="Fujita J."/>
            <person name="Nakamura S."/>
        </authorList>
    </citation>
    <scope>NUCLEOTIDE SEQUENCE [LARGE SCALE GENOMIC DNA]</scope>
    <source>
        <strain evidence="13 14">JCM 16017</strain>
    </source>
</reference>
<dbReference type="PROSITE" id="PS01240">
    <property type="entry name" value="PNP_MTAP_2"/>
    <property type="match status" value="1"/>
</dbReference>
<feature type="binding site" evidence="11">
    <location>
        <position position="183"/>
    </location>
    <ligand>
        <name>a purine D-ribonucleoside</name>
        <dbReference type="ChEBI" id="CHEBI:142355"/>
    </ligand>
</feature>
<comment type="similarity">
    <text evidence="3 10">Belongs to the PNP/MTAP phosphorylase family.</text>
</comment>
<protein>
    <recommendedName>
        <fullName evidence="6 10">Purine nucleoside phosphorylase</fullName>
        <ecNumber evidence="5 10">2.4.2.1</ecNumber>
    </recommendedName>
    <alternativeName>
        <fullName evidence="10">Inosine-guanosine phosphorylase</fullName>
    </alternativeName>
</protein>
<dbReference type="GO" id="GO:0009116">
    <property type="term" value="P:nucleoside metabolic process"/>
    <property type="evidence" value="ECO:0007669"/>
    <property type="project" value="UniProtKB-UniRule"/>
</dbReference>
<feature type="binding site" evidence="11">
    <location>
        <position position="202"/>
    </location>
    <ligand>
        <name>phosphate</name>
        <dbReference type="ChEBI" id="CHEBI:43474"/>
    </ligand>
</feature>
<evidence type="ECO:0000256" key="6">
    <source>
        <dbReference type="ARBA" id="ARBA00013834"/>
    </source>
</evidence>
<keyword evidence="7 10" id="KW-0328">Glycosyltransferase</keyword>
<evidence type="ECO:0000313" key="13">
    <source>
        <dbReference type="EMBL" id="GFG68458.1"/>
    </source>
</evidence>
<dbReference type="UniPathway" id="UPA00606"/>
<dbReference type="NCBIfam" id="NF006054">
    <property type="entry name" value="PRK08202.1"/>
    <property type="match status" value="1"/>
</dbReference>
<feature type="binding site" evidence="11">
    <location>
        <begin position="82"/>
        <end position="84"/>
    </location>
    <ligand>
        <name>phosphate</name>
        <dbReference type="ChEBI" id="CHEBI:43474"/>
    </ligand>
</feature>
<feature type="binding site" evidence="11">
    <location>
        <position position="62"/>
    </location>
    <ligand>
        <name>phosphate</name>
        <dbReference type="ChEBI" id="CHEBI:43474"/>
    </ligand>
</feature>
<comment type="function">
    <text evidence="1">The purine nucleoside phosphorylases catalyze the phosphorolytic breakdown of the N-glycosidic bond in the beta-(deoxy)ribonucleoside molecules, with the formation of the corresponding free purine bases and pentose-1-phosphate. Cleaves guanosine, inosine, 2'-deoxyguanosine and 2'-deoxyinosine.</text>
</comment>
<comment type="pathway">
    <text evidence="2 10">Purine metabolism; purine nucleoside salvage.</text>
</comment>
<dbReference type="PIRSF" id="PIRSF000477">
    <property type="entry name" value="PurNPase"/>
    <property type="match status" value="1"/>
</dbReference>
<feature type="binding site" evidence="11">
    <location>
        <position position="225"/>
    </location>
    <ligand>
        <name>a purine D-ribonucleoside</name>
        <dbReference type="ChEBI" id="CHEBI:142355"/>
    </ligand>
</feature>
<dbReference type="Pfam" id="PF01048">
    <property type="entry name" value="PNP_UDP_1"/>
    <property type="match status" value="1"/>
</dbReference>
<dbReference type="GO" id="GO:0004731">
    <property type="term" value="F:purine-nucleoside phosphorylase activity"/>
    <property type="evidence" value="ECO:0007669"/>
    <property type="project" value="UniProtKB-UniRule"/>
</dbReference>
<dbReference type="OrthoDB" id="1523230at2"/>
<dbReference type="InterPro" id="IPR011268">
    <property type="entry name" value="Purine_phosphorylase"/>
</dbReference>
<dbReference type="AlphaFoldDB" id="A0A7I9XFC5"/>
<keyword evidence="14" id="KW-1185">Reference proteome</keyword>
<evidence type="ECO:0000259" key="12">
    <source>
        <dbReference type="Pfam" id="PF01048"/>
    </source>
</evidence>
<comment type="subunit">
    <text evidence="4">Homotrimer.</text>
</comment>
<feature type="binding site" evidence="11">
    <location>
        <position position="30"/>
    </location>
    <ligand>
        <name>phosphate</name>
        <dbReference type="ChEBI" id="CHEBI:43474"/>
    </ligand>
</feature>